<accession>A0A4S8QBA4</accession>
<evidence type="ECO:0000256" key="1">
    <source>
        <dbReference type="SAM" id="Phobius"/>
    </source>
</evidence>
<keyword evidence="1" id="KW-1133">Transmembrane helix</keyword>
<evidence type="ECO:0000313" key="2">
    <source>
        <dbReference type="EMBL" id="THV41628.1"/>
    </source>
</evidence>
<protein>
    <submittedName>
        <fullName evidence="2">Uncharacterized protein</fullName>
    </submittedName>
</protein>
<feature type="transmembrane region" description="Helical" evidence="1">
    <location>
        <begin position="60"/>
        <end position="80"/>
    </location>
</feature>
<gene>
    <name evidence="2" type="ORF">FAB82_11045</name>
</gene>
<name>A0A4S8QBA4_9ACTN</name>
<dbReference type="RefSeq" id="WP_136534591.1">
    <property type="nucleotide sequence ID" value="NZ_STGY01000042.1"/>
</dbReference>
<organism evidence="2 3">
    <name type="scientific">Glycomyces buryatensis</name>
    <dbReference type="NCBI Taxonomy" id="2570927"/>
    <lineage>
        <taxon>Bacteria</taxon>
        <taxon>Bacillati</taxon>
        <taxon>Actinomycetota</taxon>
        <taxon>Actinomycetes</taxon>
        <taxon>Glycomycetales</taxon>
        <taxon>Glycomycetaceae</taxon>
        <taxon>Glycomyces</taxon>
    </lineage>
</organism>
<dbReference type="AlphaFoldDB" id="A0A4S8QBA4"/>
<proteinExistence type="predicted"/>
<dbReference type="EMBL" id="STGY01000042">
    <property type="protein sequence ID" value="THV41628.1"/>
    <property type="molecule type" value="Genomic_DNA"/>
</dbReference>
<evidence type="ECO:0000313" key="3">
    <source>
        <dbReference type="Proteomes" id="UP000308760"/>
    </source>
</evidence>
<keyword evidence="1" id="KW-0472">Membrane</keyword>
<sequence>MSDSSEFDFERDAQSLIRRQWLGAGERLRVCAPVRKPIEFDGIPKPPPTPGQVARGTLRVLGWTLLWMLFFWILAILEANDVNYGGSRHRQRSIVIWGKGSESQAGRIVSSAMRSRGIWVLSDRRFAFLKVDAKSQGIQVETVAAAPATAWRYSGLVDRTKRGRLTGRYRVQGRYHRIVFPDGSGIDFAATTPEQ</sequence>
<reference evidence="3" key="1">
    <citation type="submission" date="2019-04" db="EMBL/GenBank/DDBJ databases">
        <title>Nocardioides xinjiangensis sp. nov.</title>
        <authorList>
            <person name="Liu S."/>
        </authorList>
    </citation>
    <scope>NUCLEOTIDE SEQUENCE [LARGE SCALE GENOMIC DNA]</scope>
    <source>
        <strain evidence="3">18</strain>
    </source>
</reference>
<keyword evidence="3" id="KW-1185">Reference proteome</keyword>
<keyword evidence="1" id="KW-0812">Transmembrane</keyword>
<comment type="caution">
    <text evidence="2">The sequence shown here is derived from an EMBL/GenBank/DDBJ whole genome shotgun (WGS) entry which is preliminary data.</text>
</comment>
<dbReference type="Proteomes" id="UP000308760">
    <property type="component" value="Unassembled WGS sequence"/>
</dbReference>
<reference evidence="2 3" key="2">
    <citation type="submission" date="2019-05" db="EMBL/GenBank/DDBJ databases">
        <title>Glycomyces buryatensis sp. nov.</title>
        <authorList>
            <person name="Nikitina E."/>
        </authorList>
    </citation>
    <scope>NUCLEOTIDE SEQUENCE [LARGE SCALE GENOMIC DNA]</scope>
    <source>
        <strain evidence="2 3">18</strain>
    </source>
</reference>
<dbReference type="OrthoDB" id="5187833at2"/>